<sequence length="638" mass="71062">MYMSDRGHYKDNYRDRDGYRDIHTEPHGQLTLASLAPSLCARLPLEVWVRIALYVAAVKNPPSGCHNEILCSPQRAFSTQHSLYCMALVSPTLSAVAVPQIWRRPWVQSMHSAVALYRAVVCYPSTVPAHSVLQTAAHDRISLYRHNQSSQKNKSMGLSMTADTTITPALISCVGPYSARGVFLLSLVHSLSGIAPDYSSLLHMMLDKCYNLQHIPSFLWTQPWSDLVLLISQRIPSLRTLSMTSTNCDALGELAKTIDLAGREWYGGMRSSSATTPDIMNIPLVRDLLSSLLPSDRKMASLFSHFKNLQMLALHDDAITTSTETVLHIATYLHPKLKVIKLSNGLTRRITTSSIAYIQKICPALWHLFISRMTFCLPFLSLPFNSLRKLELVDCEFHAGHVVHNLVSVCPSLVSFVIRNCTIRLEGSCLDKGVWFETLMRSFTSNNIKSLEMSCCVFKISQAIHPPSMLAESTTYKICITVDAVLALFAVAPRLLHIILVDFICDPRVLLALTRSQSGLYTLDIRTFTGLTSAMVSDIIAPLTRTRFLSLLFVVEPTVDLSFDPILAMLASRLNHCLQCLALSGNYHDHSLDALKSASTVPGGISTPNLANCRQSISDIICRYNFSPLFEDNDEFEY</sequence>
<evidence type="ECO:0000313" key="2">
    <source>
        <dbReference type="Proteomes" id="UP001648503"/>
    </source>
</evidence>
<dbReference type="Gene3D" id="3.80.10.10">
    <property type="entry name" value="Ribonuclease Inhibitor"/>
    <property type="match status" value="1"/>
</dbReference>
<dbReference type="InterPro" id="IPR032675">
    <property type="entry name" value="LRR_dom_sf"/>
</dbReference>
<reference evidence="1 2" key="1">
    <citation type="submission" date="2021-02" db="EMBL/GenBank/DDBJ databases">
        <title>Variation within the Batrachochytrium salamandrivorans European outbreak.</title>
        <authorList>
            <person name="Kelly M."/>
            <person name="Pasmans F."/>
            <person name="Shea T.P."/>
            <person name="Munoz J.F."/>
            <person name="Carranza S."/>
            <person name="Cuomo C.A."/>
            <person name="Martel A."/>
        </authorList>
    </citation>
    <scope>NUCLEOTIDE SEQUENCE [LARGE SCALE GENOMIC DNA]</scope>
    <source>
        <strain evidence="1 2">AMFP18/2</strain>
    </source>
</reference>
<gene>
    <name evidence="1" type="ORF">BASA50_004867</name>
</gene>
<name>A0ABQ8FEE8_9FUNG</name>
<proteinExistence type="predicted"/>
<comment type="caution">
    <text evidence="1">The sequence shown here is derived from an EMBL/GenBank/DDBJ whole genome shotgun (WGS) entry which is preliminary data.</text>
</comment>
<keyword evidence="2" id="KW-1185">Reference proteome</keyword>
<protein>
    <recommendedName>
        <fullName evidence="3">F-box domain-containing protein</fullName>
    </recommendedName>
</protein>
<evidence type="ECO:0008006" key="3">
    <source>
        <dbReference type="Google" id="ProtNLM"/>
    </source>
</evidence>
<dbReference type="SUPFAM" id="SSF52047">
    <property type="entry name" value="RNI-like"/>
    <property type="match status" value="1"/>
</dbReference>
<dbReference type="EMBL" id="JAFCIX010000178">
    <property type="protein sequence ID" value="KAH6596872.1"/>
    <property type="molecule type" value="Genomic_DNA"/>
</dbReference>
<organism evidence="1 2">
    <name type="scientific">Batrachochytrium salamandrivorans</name>
    <dbReference type="NCBI Taxonomy" id="1357716"/>
    <lineage>
        <taxon>Eukaryota</taxon>
        <taxon>Fungi</taxon>
        <taxon>Fungi incertae sedis</taxon>
        <taxon>Chytridiomycota</taxon>
        <taxon>Chytridiomycota incertae sedis</taxon>
        <taxon>Chytridiomycetes</taxon>
        <taxon>Rhizophydiales</taxon>
        <taxon>Rhizophydiales incertae sedis</taxon>
        <taxon>Batrachochytrium</taxon>
    </lineage>
</organism>
<evidence type="ECO:0000313" key="1">
    <source>
        <dbReference type="EMBL" id="KAH6596872.1"/>
    </source>
</evidence>
<dbReference type="Proteomes" id="UP001648503">
    <property type="component" value="Unassembled WGS sequence"/>
</dbReference>
<accession>A0ABQ8FEE8</accession>